<keyword evidence="2" id="KW-1185">Reference proteome</keyword>
<sequence length="125" mass="14281">MRLCNFFLKVRGRLKVRSHTSSSHPRFIKVIWHESFVESLTTQLAIQACFTSSHLAPAPAPTNLFQRNKRYSKGKLDRCALYTSDYSQSSSFRPDTNTATAKASNINFISHLFPLIYSIIDYSCK</sequence>
<dbReference type="AlphaFoldDB" id="A0A7N0TC93"/>
<organism evidence="1 2">
    <name type="scientific">Kalanchoe fedtschenkoi</name>
    <name type="common">Lavender scallops</name>
    <name type="synonym">South American air plant</name>
    <dbReference type="NCBI Taxonomy" id="63787"/>
    <lineage>
        <taxon>Eukaryota</taxon>
        <taxon>Viridiplantae</taxon>
        <taxon>Streptophyta</taxon>
        <taxon>Embryophyta</taxon>
        <taxon>Tracheophyta</taxon>
        <taxon>Spermatophyta</taxon>
        <taxon>Magnoliopsida</taxon>
        <taxon>eudicotyledons</taxon>
        <taxon>Gunneridae</taxon>
        <taxon>Pentapetalae</taxon>
        <taxon>Saxifragales</taxon>
        <taxon>Crassulaceae</taxon>
        <taxon>Kalanchoe</taxon>
    </lineage>
</organism>
<evidence type="ECO:0000313" key="2">
    <source>
        <dbReference type="Proteomes" id="UP000594263"/>
    </source>
</evidence>
<name>A0A7N0TC93_KALFE</name>
<protein>
    <submittedName>
        <fullName evidence="1">Uncharacterized protein</fullName>
    </submittedName>
</protein>
<accession>A0A7N0TC93</accession>
<evidence type="ECO:0000313" key="1">
    <source>
        <dbReference type="EnsemblPlants" id="Kaladp0032s0098.1.v1.1"/>
    </source>
</evidence>
<dbReference type="Proteomes" id="UP000594263">
    <property type="component" value="Unplaced"/>
</dbReference>
<dbReference type="EnsemblPlants" id="Kaladp0032s0098.1.v1.1">
    <property type="protein sequence ID" value="Kaladp0032s0098.1.v1.1"/>
    <property type="gene ID" value="Kaladp0032s0098.v1.1"/>
</dbReference>
<dbReference type="Gramene" id="Kaladp0032s0098.1.v1.1">
    <property type="protein sequence ID" value="Kaladp0032s0098.1.v1.1"/>
    <property type="gene ID" value="Kaladp0032s0098.v1.1"/>
</dbReference>
<reference evidence="1" key="1">
    <citation type="submission" date="2021-01" db="UniProtKB">
        <authorList>
            <consortium name="EnsemblPlants"/>
        </authorList>
    </citation>
    <scope>IDENTIFICATION</scope>
</reference>
<proteinExistence type="predicted"/>